<reference evidence="1 2" key="1">
    <citation type="submission" date="2013-09" db="EMBL/GenBank/DDBJ databases">
        <authorList>
            <person name="Zeng Z."/>
            <person name="Chen C."/>
        </authorList>
    </citation>
    <scope>NUCLEOTIDE SEQUENCE [LARGE SCALE GENOMIC DNA]</scope>
    <source>
        <strain evidence="1 2">F44-8</strain>
    </source>
</reference>
<evidence type="ECO:0000313" key="2">
    <source>
        <dbReference type="Proteomes" id="UP000030129"/>
    </source>
</evidence>
<gene>
    <name evidence="1" type="ORF">Q763_07005</name>
</gene>
<name>A0A0A2LRP3_9FLAO</name>
<dbReference type="STRING" id="1406840.Q763_07005"/>
<evidence type="ECO:0000313" key="1">
    <source>
        <dbReference type="EMBL" id="KGO82006.1"/>
    </source>
</evidence>
<comment type="caution">
    <text evidence="1">The sequence shown here is derived from an EMBL/GenBank/DDBJ whole genome shotgun (WGS) entry which is preliminary data.</text>
</comment>
<accession>A0A0A2LRP3</accession>
<dbReference type="RefSeq" id="WP_035132530.1">
    <property type="nucleotide sequence ID" value="NZ_JRLV01000006.1"/>
</dbReference>
<dbReference type="EMBL" id="JRLV01000006">
    <property type="protein sequence ID" value="KGO82006.1"/>
    <property type="molecule type" value="Genomic_DNA"/>
</dbReference>
<sequence>MEKKLLFLSNGRYDLYKVFEEGFKKYSGCEVTTVLYKNYKYKNTWEKVQNFLFKIFLNKNLKKIKASEQNLYGLEDHYDYLVMISAELVLPQHIKKLTQKANHSVAYYWDSFDHIPAAHTIQYFDEAFTFEPKDAKDYNINLITNFYFHEKRVTDYDYDLFFLASYDSRYPLIAIIATALEAQNQKVVIKQYAETLPDVTDAPKSVEFIDKHISFNETKELMRKSRIILDIHKDIQRGLSFRVYEAMGLGKKLITTNPDIKDYDFYNPNNIFIWTPETKSIPADFLNTPYEELPEHIYKKYSQENWVKTLLNIKD</sequence>
<dbReference type="Proteomes" id="UP000030129">
    <property type="component" value="Unassembled WGS sequence"/>
</dbReference>
<keyword evidence="2" id="KW-1185">Reference proteome</keyword>
<dbReference type="eggNOG" id="COG4641">
    <property type="taxonomic scope" value="Bacteria"/>
</dbReference>
<proteinExistence type="predicted"/>
<dbReference type="AlphaFoldDB" id="A0A0A2LRP3"/>
<organism evidence="1 2">
    <name type="scientific">Flavobacterium beibuense F44-8</name>
    <dbReference type="NCBI Taxonomy" id="1406840"/>
    <lineage>
        <taxon>Bacteria</taxon>
        <taxon>Pseudomonadati</taxon>
        <taxon>Bacteroidota</taxon>
        <taxon>Flavobacteriia</taxon>
        <taxon>Flavobacteriales</taxon>
        <taxon>Flavobacteriaceae</taxon>
        <taxon>Flavobacterium</taxon>
    </lineage>
</organism>
<protein>
    <recommendedName>
        <fullName evidence="3">Lipopolysaccharide biosynthesis protein</fullName>
    </recommendedName>
</protein>
<evidence type="ECO:0008006" key="3">
    <source>
        <dbReference type="Google" id="ProtNLM"/>
    </source>
</evidence>